<keyword evidence="7 9" id="KW-0472">Membrane</keyword>
<evidence type="ECO:0000313" key="11">
    <source>
        <dbReference type="EMBL" id="SMX35881.1"/>
    </source>
</evidence>
<feature type="domain" description="Tripartite ATP-independent periplasmic transporters DctQ component" evidence="10">
    <location>
        <begin position="78"/>
        <end position="189"/>
    </location>
</feature>
<comment type="subcellular location">
    <subcellularLocation>
        <location evidence="1 9">Cell inner membrane</location>
        <topology evidence="1 9">Multi-pass membrane protein</topology>
    </subcellularLocation>
</comment>
<evidence type="ECO:0000256" key="1">
    <source>
        <dbReference type="ARBA" id="ARBA00004429"/>
    </source>
</evidence>
<evidence type="ECO:0000256" key="3">
    <source>
        <dbReference type="ARBA" id="ARBA00022475"/>
    </source>
</evidence>
<reference evidence="11 12" key="1">
    <citation type="submission" date="2017-05" db="EMBL/GenBank/DDBJ databases">
        <authorList>
            <person name="Song R."/>
            <person name="Chenine A.L."/>
            <person name="Ruprecht R.M."/>
        </authorList>
    </citation>
    <scope>NUCLEOTIDE SEQUENCE [LARGE SCALE GENOMIC DNA]</scope>
    <source>
        <strain evidence="11 12">CECT 8663</strain>
    </source>
</reference>
<dbReference type="RefSeq" id="WP_097803177.1">
    <property type="nucleotide sequence ID" value="NZ_FXYH01000002.1"/>
</dbReference>
<feature type="transmembrane region" description="Helical" evidence="9">
    <location>
        <begin position="119"/>
        <end position="141"/>
    </location>
</feature>
<dbReference type="OrthoDB" id="4250245at2"/>
<dbReference type="AlphaFoldDB" id="A0A238JYZ3"/>
<evidence type="ECO:0000256" key="8">
    <source>
        <dbReference type="ARBA" id="ARBA00038436"/>
    </source>
</evidence>
<evidence type="ECO:0000256" key="2">
    <source>
        <dbReference type="ARBA" id="ARBA00022448"/>
    </source>
</evidence>
<dbReference type="PANTHER" id="PTHR35011">
    <property type="entry name" value="2,3-DIKETO-L-GULONATE TRAP TRANSPORTER SMALL PERMEASE PROTEIN YIAM"/>
    <property type="match status" value="1"/>
</dbReference>
<keyword evidence="12" id="KW-1185">Reference proteome</keyword>
<comment type="subunit">
    <text evidence="9">The complex comprises the extracytoplasmic solute receptor protein and the two transmembrane proteins.</text>
</comment>
<dbReference type="Pfam" id="PF04290">
    <property type="entry name" value="DctQ"/>
    <property type="match status" value="1"/>
</dbReference>
<dbReference type="PANTHER" id="PTHR35011:SF4">
    <property type="entry name" value="SLL1102 PROTEIN"/>
    <property type="match status" value="1"/>
</dbReference>
<feature type="transmembrane region" description="Helical" evidence="9">
    <location>
        <begin position="163"/>
        <end position="185"/>
    </location>
</feature>
<dbReference type="EMBL" id="FXYH01000002">
    <property type="protein sequence ID" value="SMX35881.1"/>
    <property type="molecule type" value="Genomic_DNA"/>
</dbReference>
<proteinExistence type="inferred from homology"/>
<keyword evidence="6 9" id="KW-1133">Transmembrane helix</keyword>
<dbReference type="GO" id="GO:0005886">
    <property type="term" value="C:plasma membrane"/>
    <property type="evidence" value="ECO:0007669"/>
    <property type="project" value="UniProtKB-SubCell"/>
</dbReference>
<name>A0A238JYZ3_9RHOB</name>
<evidence type="ECO:0000256" key="5">
    <source>
        <dbReference type="ARBA" id="ARBA00022692"/>
    </source>
</evidence>
<evidence type="ECO:0000256" key="9">
    <source>
        <dbReference type="RuleBase" id="RU369079"/>
    </source>
</evidence>
<comment type="similarity">
    <text evidence="8 9">Belongs to the TRAP transporter small permease family.</text>
</comment>
<keyword evidence="4 9" id="KW-0997">Cell inner membrane</keyword>
<accession>A0A238JYZ3</accession>
<keyword evidence="5 9" id="KW-0812">Transmembrane</keyword>
<keyword evidence="3" id="KW-1003">Cell membrane</keyword>
<evidence type="ECO:0000256" key="7">
    <source>
        <dbReference type="ARBA" id="ARBA00023136"/>
    </source>
</evidence>
<dbReference type="Proteomes" id="UP000220836">
    <property type="component" value="Unassembled WGS sequence"/>
</dbReference>
<evidence type="ECO:0000256" key="6">
    <source>
        <dbReference type="ARBA" id="ARBA00022989"/>
    </source>
</evidence>
<comment type="function">
    <text evidence="9">Part of the tripartite ATP-independent periplasmic (TRAP) transport system.</text>
</comment>
<evidence type="ECO:0000259" key="10">
    <source>
        <dbReference type="Pfam" id="PF04290"/>
    </source>
</evidence>
<dbReference type="GO" id="GO:0022857">
    <property type="term" value="F:transmembrane transporter activity"/>
    <property type="evidence" value="ECO:0007669"/>
    <property type="project" value="UniProtKB-UniRule"/>
</dbReference>
<keyword evidence="2 9" id="KW-0813">Transport</keyword>
<feature type="transmembrane region" description="Helical" evidence="9">
    <location>
        <begin position="33"/>
        <end position="60"/>
    </location>
</feature>
<feature type="transmembrane region" description="Helical" evidence="9">
    <location>
        <begin position="80"/>
        <end position="98"/>
    </location>
</feature>
<evidence type="ECO:0000313" key="12">
    <source>
        <dbReference type="Proteomes" id="UP000220836"/>
    </source>
</evidence>
<evidence type="ECO:0000256" key="4">
    <source>
        <dbReference type="ARBA" id="ARBA00022519"/>
    </source>
</evidence>
<dbReference type="InterPro" id="IPR055348">
    <property type="entry name" value="DctQ"/>
</dbReference>
<organism evidence="11 12">
    <name type="scientific">Pelagimonas varians</name>
    <dbReference type="NCBI Taxonomy" id="696760"/>
    <lineage>
        <taxon>Bacteria</taxon>
        <taxon>Pseudomonadati</taxon>
        <taxon>Pseudomonadota</taxon>
        <taxon>Alphaproteobacteria</taxon>
        <taxon>Rhodobacterales</taxon>
        <taxon>Roseobacteraceae</taxon>
        <taxon>Pelagimonas</taxon>
    </lineage>
</organism>
<dbReference type="InterPro" id="IPR007387">
    <property type="entry name" value="TRAP_DctQ"/>
</dbReference>
<sequence>MAHEMDTQPGGPERGIGPVHTVLRGIVWIGQAAAWLIVPILVLVLIGVTLSAAKIGTIVRWENDVFLFGSKLTLASIGDLQWHLFGIMLMLTMAGAIVSDRHVRVDFLRQNFSDRTKNIIEIIGFLGLLAPLCAIVVFHGYDFTVRSFAMGEGSNYDGMYDRFVLKAFVPIGFGLMLIAGLCLTIQRLRILFGKGKPHD</sequence>
<protein>
    <recommendedName>
        <fullName evidence="9">TRAP transporter small permease protein</fullName>
    </recommendedName>
</protein>
<gene>
    <name evidence="11" type="ORF">PEV8663_00624</name>
</gene>